<name>A0A0A9AIX5_ARUDO</name>
<reference evidence="1" key="2">
    <citation type="journal article" date="2015" name="Data Brief">
        <title>Shoot transcriptome of the giant reed, Arundo donax.</title>
        <authorList>
            <person name="Barrero R.A."/>
            <person name="Guerrero F.D."/>
            <person name="Moolhuijzen P."/>
            <person name="Goolsby J.A."/>
            <person name="Tidwell J."/>
            <person name="Bellgard S.E."/>
            <person name="Bellgard M.I."/>
        </authorList>
    </citation>
    <scope>NUCLEOTIDE SEQUENCE</scope>
    <source>
        <tissue evidence="1">Shoot tissue taken approximately 20 cm above the soil surface</tissue>
    </source>
</reference>
<proteinExistence type="predicted"/>
<reference evidence="1" key="1">
    <citation type="submission" date="2014-09" db="EMBL/GenBank/DDBJ databases">
        <authorList>
            <person name="Magalhaes I.L.F."/>
            <person name="Oliveira U."/>
            <person name="Santos F.R."/>
            <person name="Vidigal T.H.D.A."/>
            <person name="Brescovit A.D."/>
            <person name="Santos A.J."/>
        </authorList>
    </citation>
    <scope>NUCLEOTIDE SEQUENCE</scope>
    <source>
        <tissue evidence="1">Shoot tissue taken approximately 20 cm above the soil surface</tissue>
    </source>
</reference>
<protein>
    <submittedName>
        <fullName evidence="1">Uncharacterized protein</fullName>
    </submittedName>
</protein>
<dbReference type="PANTHER" id="PTHR12459">
    <property type="entry name" value="TRANSMEMBRANE PROTEIN 135-RELATED"/>
    <property type="match status" value="1"/>
</dbReference>
<dbReference type="AlphaFoldDB" id="A0A0A9AIX5"/>
<dbReference type="InterPro" id="IPR026749">
    <property type="entry name" value="Tmem135"/>
</dbReference>
<organism evidence="1">
    <name type="scientific">Arundo donax</name>
    <name type="common">Giant reed</name>
    <name type="synonym">Donax arundinaceus</name>
    <dbReference type="NCBI Taxonomy" id="35708"/>
    <lineage>
        <taxon>Eukaryota</taxon>
        <taxon>Viridiplantae</taxon>
        <taxon>Streptophyta</taxon>
        <taxon>Embryophyta</taxon>
        <taxon>Tracheophyta</taxon>
        <taxon>Spermatophyta</taxon>
        <taxon>Magnoliopsida</taxon>
        <taxon>Liliopsida</taxon>
        <taxon>Poales</taxon>
        <taxon>Poaceae</taxon>
        <taxon>PACMAD clade</taxon>
        <taxon>Arundinoideae</taxon>
        <taxon>Arundineae</taxon>
        <taxon>Arundo</taxon>
    </lineage>
</organism>
<accession>A0A0A9AIX5</accession>
<dbReference type="EMBL" id="GBRH01246291">
    <property type="protein sequence ID" value="JAD51604.1"/>
    <property type="molecule type" value="Transcribed_RNA"/>
</dbReference>
<evidence type="ECO:0000313" key="1">
    <source>
        <dbReference type="EMBL" id="JAD51604.1"/>
    </source>
</evidence>
<sequence length="211" mass="23876">MKSKRFVKICKPLTWSHGGIFLMCVSSAQIASAYILSKDSFPSSYRAFLGKQIGKDPVILQGLKELVNNNALTNLVGIEKYYKTVGVDLKFDPKLKVPCTILHSNQSCTGHFFSFLLQAYGRALPIYVPVYLVPALVLYRGHLVERPHTILGKNILGIARSSLFLSVYCASEWGWTCLLFRIFQRVQYSTSCTWHVSNWSGIAYREEEPEN</sequence>
<dbReference type="PANTHER" id="PTHR12459:SF15">
    <property type="entry name" value="TRANSMEMBRANE PROTEIN 135"/>
    <property type="match status" value="1"/>
</dbReference>